<proteinExistence type="predicted"/>
<feature type="non-terminal residue" evidence="1">
    <location>
        <position position="1"/>
    </location>
</feature>
<dbReference type="EMBL" id="WNYA01000006">
    <property type="protein sequence ID" value="KAG8570065.1"/>
    <property type="molecule type" value="Genomic_DNA"/>
</dbReference>
<name>A0AAV7BBV3_ENGPU</name>
<keyword evidence="2" id="KW-1185">Reference proteome</keyword>
<dbReference type="Proteomes" id="UP000824782">
    <property type="component" value="Unassembled WGS sequence"/>
</dbReference>
<comment type="caution">
    <text evidence="1">The sequence shown here is derived from an EMBL/GenBank/DDBJ whole genome shotgun (WGS) entry which is preliminary data.</text>
</comment>
<accession>A0AAV7BBV3</accession>
<evidence type="ECO:0000313" key="2">
    <source>
        <dbReference type="Proteomes" id="UP000824782"/>
    </source>
</evidence>
<sequence length="118" mass="13198">AYICKKCFPASVASITLSCNNQDLVLQKQKFCPENGTILDSCTACFRDVSVLEIICDNALPPDITVQRVHRAGALVRITAEDFVEKIQQPLFTRSGKLSPRTDQKGMEIYSFLQLFLL</sequence>
<gene>
    <name evidence="1" type="ORF">GDO81_014675</name>
</gene>
<organism evidence="1 2">
    <name type="scientific">Engystomops pustulosus</name>
    <name type="common">Tungara frog</name>
    <name type="synonym">Physalaemus pustulosus</name>
    <dbReference type="NCBI Taxonomy" id="76066"/>
    <lineage>
        <taxon>Eukaryota</taxon>
        <taxon>Metazoa</taxon>
        <taxon>Chordata</taxon>
        <taxon>Craniata</taxon>
        <taxon>Vertebrata</taxon>
        <taxon>Euteleostomi</taxon>
        <taxon>Amphibia</taxon>
        <taxon>Batrachia</taxon>
        <taxon>Anura</taxon>
        <taxon>Neobatrachia</taxon>
        <taxon>Hyloidea</taxon>
        <taxon>Leptodactylidae</taxon>
        <taxon>Leiuperinae</taxon>
        <taxon>Engystomops</taxon>
    </lineage>
</organism>
<protein>
    <submittedName>
        <fullName evidence="1">Uncharacterized protein</fullName>
    </submittedName>
</protein>
<dbReference type="AlphaFoldDB" id="A0AAV7BBV3"/>
<reference evidence="1" key="1">
    <citation type="thesis" date="2020" institute="ProQuest LLC" country="789 East Eisenhower Parkway, Ann Arbor, MI, USA">
        <title>Comparative Genomics and Chromosome Evolution.</title>
        <authorList>
            <person name="Mudd A.B."/>
        </authorList>
    </citation>
    <scope>NUCLEOTIDE SEQUENCE</scope>
    <source>
        <strain evidence="1">237g6f4</strain>
        <tissue evidence="1">Blood</tissue>
    </source>
</reference>
<evidence type="ECO:0000313" key="1">
    <source>
        <dbReference type="EMBL" id="KAG8570065.1"/>
    </source>
</evidence>